<dbReference type="AlphaFoldDB" id="A0A7H1MYB3"/>
<dbReference type="Proteomes" id="UP000516369">
    <property type="component" value="Chromosome"/>
</dbReference>
<dbReference type="KEGG" id="dvn:HQ394_02585"/>
<evidence type="ECO:0000313" key="1">
    <source>
        <dbReference type="EMBL" id="QNT68449.1"/>
    </source>
</evidence>
<dbReference type="EMBL" id="CP053923">
    <property type="protein sequence ID" value="QNT68449.1"/>
    <property type="molecule type" value="Genomic_DNA"/>
</dbReference>
<dbReference type="RefSeq" id="WP_190261886.1">
    <property type="nucleotide sequence ID" value="NZ_CP053923.1"/>
</dbReference>
<organism evidence="1 2">
    <name type="scientific">Defluviicoccus vanus</name>
    <dbReference type="NCBI Taxonomy" id="111831"/>
    <lineage>
        <taxon>Bacteria</taxon>
        <taxon>Pseudomonadati</taxon>
        <taxon>Pseudomonadota</taxon>
        <taxon>Alphaproteobacteria</taxon>
        <taxon>Rhodospirillales</taxon>
        <taxon>Rhodospirillaceae</taxon>
        <taxon>Defluviicoccus</taxon>
    </lineage>
</organism>
<name>A0A7H1MYB3_9PROT</name>
<gene>
    <name evidence="1" type="ORF">HQ394_02585</name>
</gene>
<sequence length="150" mass="16013">MPERQKGVDIPREPMVVLPQPGAKYVIRPQDPAFQSLCVGASAQRFLTVNEVSVEPARVRAGRDINNRFVYTLCPRGQSSVTGRLTTTISQGGSVILSEPVDGYRLGAGQWAVDARITVPPEAPPGDYTLTLSFAGGGASFNGSADFTVY</sequence>
<keyword evidence="2" id="KW-1185">Reference proteome</keyword>
<proteinExistence type="predicted"/>
<evidence type="ECO:0000313" key="2">
    <source>
        <dbReference type="Proteomes" id="UP000516369"/>
    </source>
</evidence>
<accession>A0A7H1MYB3</accession>
<protein>
    <submittedName>
        <fullName evidence="1">Uncharacterized protein</fullName>
    </submittedName>
</protein>
<reference evidence="1 2" key="1">
    <citation type="submission" date="2020-05" db="EMBL/GenBank/DDBJ databases">
        <title>Complete closed genome sequence of Defluviicoccus vanus.</title>
        <authorList>
            <person name="Bessarab I."/>
            <person name="Arumugam K."/>
            <person name="Maszenan A.M."/>
            <person name="Seviour R.J."/>
            <person name="Williams R.B."/>
        </authorList>
    </citation>
    <scope>NUCLEOTIDE SEQUENCE [LARGE SCALE GENOMIC DNA]</scope>
    <source>
        <strain evidence="1 2">Ben 114</strain>
    </source>
</reference>